<keyword evidence="1" id="KW-0812">Transmembrane</keyword>
<protein>
    <submittedName>
        <fullName evidence="2">Fatty acid desaturase</fullName>
    </submittedName>
</protein>
<keyword evidence="3" id="KW-1185">Reference proteome</keyword>
<gene>
    <name evidence="2" type="ORF">JOD17_001177</name>
</gene>
<evidence type="ECO:0000313" key="2">
    <source>
        <dbReference type="EMBL" id="MBM7632084.1"/>
    </source>
</evidence>
<feature type="transmembrane region" description="Helical" evidence="1">
    <location>
        <begin position="12"/>
        <end position="38"/>
    </location>
</feature>
<organism evidence="2 3">
    <name type="scientific">Geomicrobium sediminis</name>
    <dbReference type="NCBI Taxonomy" id="1347788"/>
    <lineage>
        <taxon>Bacteria</taxon>
        <taxon>Bacillati</taxon>
        <taxon>Bacillota</taxon>
        <taxon>Bacilli</taxon>
        <taxon>Bacillales</taxon>
        <taxon>Geomicrobium</taxon>
    </lineage>
</organism>
<name>A0ABS2P9V2_9BACL</name>
<evidence type="ECO:0000256" key="1">
    <source>
        <dbReference type="SAM" id="Phobius"/>
    </source>
</evidence>
<evidence type="ECO:0000313" key="3">
    <source>
        <dbReference type="Proteomes" id="UP000741863"/>
    </source>
</evidence>
<dbReference type="Proteomes" id="UP000741863">
    <property type="component" value="Unassembled WGS sequence"/>
</dbReference>
<keyword evidence="1" id="KW-0472">Membrane</keyword>
<dbReference type="EMBL" id="JAFBEC010000003">
    <property type="protein sequence ID" value="MBM7632084.1"/>
    <property type="molecule type" value="Genomic_DNA"/>
</dbReference>
<proteinExistence type="predicted"/>
<sequence length="57" mass="6685">MVRFYLSSFFVYLLIVILLVAFGAPWFVAVGFLFLAGLQLFHFFDYRKQQSKASKSR</sequence>
<accession>A0ABS2P9V2</accession>
<keyword evidence="1" id="KW-1133">Transmembrane helix</keyword>
<dbReference type="RefSeq" id="WP_193745118.1">
    <property type="nucleotide sequence ID" value="NZ_JAFBEC010000003.1"/>
</dbReference>
<comment type="caution">
    <text evidence="2">The sequence shown here is derived from an EMBL/GenBank/DDBJ whole genome shotgun (WGS) entry which is preliminary data.</text>
</comment>
<reference evidence="2 3" key="1">
    <citation type="submission" date="2021-01" db="EMBL/GenBank/DDBJ databases">
        <title>Genomic Encyclopedia of Type Strains, Phase IV (KMG-IV): sequencing the most valuable type-strain genomes for metagenomic binning, comparative biology and taxonomic classification.</title>
        <authorList>
            <person name="Goeker M."/>
        </authorList>
    </citation>
    <scope>NUCLEOTIDE SEQUENCE [LARGE SCALE GENOMIC DNA]</scope>
    <source>
        <strain evidence="2 3">DSM 25540</strain>
    </source>
</reference>